<comment type="caution">
    <text evidence="1">The sequence shown here is derived from an EMBL/GenBank/DDBJ whole genome shotgun (WGS) entry which is preliminary data.</text>
</comment>
<dbReference type="RefSeq" id="WP_183569648.1">
    <property type="nucleotide sequence ID" value="NZ_CBCSLB010000022.1"/>
</dbReference>
<name>A0A7W5GCA9_9BACL</name>
<dbReference type="AlphaFoldDB" id="A0A7W5GCA9"/>
<evidence type="ECO:0000313" key="2">
    <source>
        <dbReference type="Proteomes" id="UP000518605"/>
    </source>
</evidence>
<keyword evidence="2" id="KW-1185">Reference proteome</keyword>
<sequence>MKKLKRGIVMLTKLTKITKLTVLTVLTVIVTVLSGCSEAEEKPSASSSDLADIYSSLDVLKADSEFVAEITLTGAFKALPEYEGANFSLTEVKVQEVIKGDERYNGQVISLIGFAPLITTEKSDRFVLFLHRYEGPVLSEEAFVVSGVFQGKFRIDDKDKIHYDNHDYLETAAFYKELDGMSLGSFKSLIKE</sequence>
<reference evidence="1 2" key="1">
    <citation type="submission" date="2020-08" db="EMBL/GenBank/DDBJ databases">
        <title>Genomic Encyclopedia of Type Strains, Phase III (KMG-III): the genomes of soil and plant-associated and newly described type strains.</title>
        <authorList>
            <person name="Whitman W."/>
        </authorList>
    </citation>
    <scope>NUCLEOTIDE SEQUENCE [LARGE SCALE GENOMIC DNA]</scope>
    <source>
        <strain evidence="1 2">CECT 8234</strain>
    </source>
</reference>
<dbReference type="EMBL" id="JACHXW010000022">
    <property type="protein sequence ID" value="MBB3155184.1"/>
    <property type="molecule type" value="Genomic_DNA"/>
</dbReference>
<keyword evidence="1" id="KW-0449">Lipoprotein</keyword>
<dbReference type="Proteomes" id="UP000518605">
    <property type="component" value="Unassembled WGS sequence"/>
</dbReference>
<gene>
    <name evidence="1" type="ORF">FHS16_005292</name>
</gene>
<accession>A0A7W5GCA9</accession>
<proteinExistence type="predicted"/>
<organism evidence="1 2">
    <name type="scientific">Paenibacillus endophyticus</name>
    <dbReference type="NCBI Taxonomy" id="1294268"/>
    <lineage>
        <taxon>Bacteria</taxon>
        <taxon>Bacillati</taxon>
        <taxon>Bacillota</taxon>
        <taxon>Bacilli</taxon>
        <taxon>Bacillales</taxon>
        <taxon>Paenibacillaceae</taxon>
        <taxon>Paenibacillus</taxon>
    </lineage>
</organism>
<protein>
    <submittedName>
        <fullName evidence="1">Outer membrane murein-binding lipoprotein Lpp</fullName>
    </submittedName>
</protein>
<evidence type="ECO:0000313" key="1">
    <source>
        <dbReference type="EMBL" id="MBB3155184.1"/>
    </source>
</evidence>